<protein>
    <submittedName>
        <fullName evidence="2">GtrA family protein</fullName>
    </submittedName>
</protein>
<dbReference type="AlphaFoldDB" id="A0A937CLZ2"/>
<keyword evidence="1" id="KW-0812">Transmembrane</keyword>
<dbReference type="Proteomes" id="UP000633219">
    <property type="component" value="Unassembled WGS sequence"/>
</dbReference>
<feature type="transmembrane region" description="Helical" evidence="1">
    <location>
        <begin position="99"/>
        <end position="121"/>
    </location>
</feature>
<gene>
    <name evidence="2" type="ORF">JJB09_16880</name>
</gene>
<comment type="caution">
    <text evidence="2">The sequence shown here is derived from an EMBL/GenBank/DDBJ whole genome shotgun (WGS) entry which is preliminary data.</text>
</comment>
<keyword evidence="1" id="KW-0472">Membrane</keyword>
<evidence type="ECO:0000313" key="3">
    <source>
        <dbReference type="Proteomes" id="UP000633219"/>
    </source>
</evidence>
<dbReference type="EMBL" id="JAEQNC010000009">
    <property type="protein sequence ID" value="MBL0373700.1"/>
    <property type="molecule type" value="Genomic_DNA"/>
</dbReference>
<evidence type="ECO:0000313" key="2">
    <source>
        <dbReference type="EMBL" id="MBL0373700.1"/>
    </source>
</evidence>
<sequence length="144" mass="15855">MTPEVRMLRYAAFAAASIIANLTTQRIMLAIDDSALGFVTAVGLGTLVGLVLKYILDKRWIFFDGASGLVSHGRKFTLYTATGIVTTAIFWGTETAFWLIWRTTLAREAGAIFGLVVGYFIKYNLDRQFVFTDRISSGEKAGPT</sequence>
<dbReference type="RefSeq" id="WP_201660634.1">
    <property type="nucleotide sequence ID" value="NZ_JAEQNC010000009.1"/>
</dbReference>
<keyword evidence="3" id="KW-1185">Reference proteome</keyword>
<keyword evidence="1" id="KW-1133">Transmembrane helix</keyword>
<reference evidence="2" key="1">
    <citation type="submission" date="2021-01" db="EMBL/GenBank/DDBJ databases">
        <title>Rhizobium sp. strain KVB221 16S ribosomal RNA gene Genome sequencing and assembly.</title>
        <authorList>
            <person name="Kang M."/>
        </authorList>
    </citation>
    <scope>NUCLEOTIDE SEQUENCE</scope>
    <source>
        <strain evidence="2">KVB221</strain>
    </source>
</reference>
<organism evidence="2 3">
    <name type="scientific">Rhizobium setariae</name>
    <dbReference type="NCBI Taxonomy" id="2801340"/>
    <lineage>
        <taxon>Bacteria</taxon>
        <taxon>Pseudomonadati</taxon>
        <taxon>Pseudomonadota</taxon>
        <taxon>Alphaproteobacteria</taxon>
        <taxon>Hyphomicrobiales</taxon>
        <taxon>Rhizobiaceae</taxon>
        <taxon>Rhizobium/Agrobacterium group</taxon>
        <taxon>Rhizobium</taxon>
    </lineage>
</organism>
<feature type="transmembrane region" description="Helical" evidence="1">
    <location>
        <begin position="7"/>
        <end position="29"/>
    </location>
</feature>
<accession>A0A937CLZ2</accession>
<evidence type="ECO:0000256" key="1">
    <source>
        <dbReference type="SAM" id="Phobius"/>
    </source>
</evidence>
<feature type="transmembrane region" description="Helical" evidence="1">
    <location>
        <begin position="76"/>
        <end position="93"/>
    </location>
</feature>
<feature type="transmembrane region" description="Helical" evidence="1">
    <location>
        <begin position="35"/>
        <end position="56"/>
    </location>
</feature>
<proteinExistence type="predicted"/>
<dbReference type="NCBIfam" id="NF037976">
    <property type="entry name" value="gtrA_1"/>
    <property type="match status" value="1"/>
</dbReference>
<name>A0A937CLZ2_9HYPH</name>